<dbReference type="PANTHER" id="PTHR21705:SF11">
    <property type="entry name" value="FHIP FAMILY PROTEIN CG3558"/>
    <property type="match status" value="1"/>
</dbReference>
<dbReference type="EMBL" id="JANBOI010000418">
    <property type="protein sequence ID" value="KAJ1730704.1"/>
    <property type="molecule type" value="Genomic_DNA"/>
</dbReference>
<comment type="caution">
    <text evidence="4">The sequence shown here is derived from an EMBL/GenBank/DDBJ whole genome shotgun (WGS) entry which is preliminary data.</text>
</comment>
<dbReference type="OrthoDB" id="5350595at2759"/>
<keyword evidence="5" id="KW-1185">Reference proteome</keyword>
<dbReference type="Proteomes" id="UP001143981">
    <property type="component" value="Unassembled WGS sequence"/>
</dbReference>
<feature type="region of interest" description="Disordered" evidence="2">
    <location>
        <begin position="918"/>
        <end position="958"/>
    </location>
</feature>
<sequence length="1072" mass="117206">MDRVRTIVDNVTEALDGPTPTRRDRLVESWARIQEYYTPQRSDDLRQITIADTTIPHHLECMLRIVANEIIDDGEGVDLAQPLEFGPCVEYLLQYHVLSDLVDLADRDTPRGMRAYVVRFFDLFIGYIPLGLLPESAIRLPLVAIMRQCLYIVQTSPTTPMTGSGRPSREGGNAQGECRLGRGYHSIHRDRSAVITCHDLLHLIVTLFRRLREHSSMVDLFFDWGNDWPRAQSAGGGAPAAAEAAANSELAVSSLRSATSDYAQQSARGHELFIVHVVVEYLLAPGLAGPLAREALVLVVQVLLAPEDRGKYVSFLLDQARIVEVLVEHMGYLYSQMPMYRPDQRSTAAAAFSSTHRGPRRMRPLDRRMASGEQSPKSTEPDVRRHLRALLEAESLLRSRPEQEQREGEILGASRVMLKLVDAFFVCWELLDEIACVSEGSERVVDVVQSQLINALLRTHIEPSLLSASTPDALASAKSQVITAVSYLNDLVSVTHSDKVLDALFTVLLGADMAPERAPRSGDGDSGGDSGGGGSRGMWSLLSKEDQELLDSIGDEAMRVEAARLLLPAGIDVSQLPPPGARPPNAPSSLRAAMISWMEEDDGTHLALNTLRLFDTMLGTMNQFAYTSLVLRNFGDGADSGGGAGERVPALGLGSSAAVDQELVRAVVERFLDATPGAIATAMPDVVVAAAMRIEQADGAGDATSQRLEVPQRNFQNMRSHIMRENKDCDAYVDDCLQRLRFAQTYIRRHWRPQSQVVRGAGGDSGGVADCRFFPGAFLASVVHQLTLMVKRHMAFNLMLTSIVNKLACIGDPALTSYLFLANSATMSSNMVVEEPGNSGDHKPLYLYDAFVWAAADAYVKSERIPRFSARLAKQLREGVENAVRVGAVHSNAPSNNGDDLPAYSRECAASEQTVLPTTPSYHADNSGVRGRGSEHYMDVEPAPSSHNTPGGRSGPSQKELAAAAAVFLGTPIKRFVHGYILLDEFGKEMAAMAMALHSLELDWQLEGMRVGGESMGPVDEYADLLEYYDPSEPAYRQAALVHETLGVARHGIIDLRTRSNRPLPDVPDEPL</sequence>
<gene>
    <name evidence="4" type="ORF">LPJ61_002881</name>
</gene>
<dbReference type="AlphaFoldDB" id="A0A9W8CY87"/>
<evidence type="ECO:0000256" key="1">
    <source>
        <dbReference type="ARBA" id="ARBA00024336"/>
    </source>
</evidence>
<feature type="domain" description="FHF complex subunit HOOK-interacting protein C-terminal" evidence="3">
    <location>
        <begin position="776"/>
        <end position="823"/>
    </location>
</feature>
<evidence type="ECO:0000313" key="4">
    <source>
        <dbReference type="EMBL" id="KAJ1730704.1"/>
    </source>
</evidence>
<protein>
    <recommendedName>
        <fullName evidence="3">FHF complex subunit HOOK-interacting protein C-terminal domain-containing protein</fullName>
    </recommendedName>
</protein>
<feature type="compositionally biased region" description="Polar residues" evidence="2">
    <location>
        <begin position="945"/>
        <end position="957"/>
    </location>
</feature>
<accession>A0A9W8CY87</accession>
<organism evidence="4 5">
    <name type="scientific">Coemansia biformis</name>
    <dbReference type="NCBI Taxonomy" id="1286918"/>
    <lineage>
        <taxon>Eukaryota</taxon>
        <taxon>Fungi</taxon>
        <taxon>Fungi incertae sedis</taxon>
        <taxon>Zoopagomycota</taxon>
        <taxon>Kickxellomycotina</taxon>
        <taxon>Kickxellomycetes</taxon>
        <taxon>Kickxellales</taxon>
        <taxon>Kickxellaceae</taxon>
        <taxon>Coemansia</taxon>
    </lineage>
</organism>
<evidence type="ECO:0000259" key="3">
    <source>
        <dbReference type="Pfam" id="PF19314"/>
    </source>
</evidence>
<comment type="similarity">
    <text evidence="1">Belongs to the FHIP family.</text>
</comment>
<dbReference type="PANTHER" id="PTHR21705">
    <property type="entry name" value="RAI16 PROTEIN-RELATED"/>
    <property type="match status" value="1"/>
</dbReference>
<proteinExistence type="inferred from homology"/>
<feature type="compositionally biased region" description="Gly residues" evidence="2">
    <location>
        <begin position="524"/>
        <end position="536"/>
    </location>
</feature>
<dbReference type="Pfam" id="PF10257">
    <property type="entry name" value="RAI16-like"/>
    <property type="match status" value="1"/>
</dbReference>
<name>A0A9W8CY87_9FUNG</name>
<reference evidence="4" key="1">
    <citation type="submission" date="2022-07" db="EMBL/GenBank/DDBJ databases">
        <title>Phylogenomic reconstructions and comparative analyses of Kickxellomycotina fungi.</title>
        <authorList>
            <person name="Reynolds N.K."/>
            <person name="Stajich J.E."/>
            <person name="Barry K."/>
            <person name="Grigoriev I.V."/>
            <person name="Crous P."/>
            <person name="Smith M.E."/>
        </authorList>
    </citation>
    <scope>NUCLEOTIDE SEQUENCE</scope>
    <source>
        <strain evidence="4">BCRC 34381</strain>
    </source>
</reference>
<dbReference type="InterPro" id="IPR045669">
    <property type="entry name" value="FHIP_C"/>
</dbReference>
<dbReference type="InterPro" id="IPR019384">
    <property type="entry name" value="FHIP"/>
</dbReference>
<evidence type="ECO:0000313" key="5">
    <source>
        <dbReference type="Proteomes" id="UP001143981"/>
    </source>
</evidence>
<feature type="region of interest" description="Disordered" evidence="2">
    <location>
        <begin position="345"/>
        <end position="382"/>
    </location>
</feature>
<feature type="region of interest" description="Disordered" evidence="2">
    <location>
        <begin position="516"/>
        <end position="538"/>
    </location>
</feature>
<dbReference type="Pfam" id="PF19314">
    <property type="entry name" value="DUF5917"/>
    <property type="match status" value="1"/>
</dbReference>
<evidence type="ECO:0000256" key="2">
    <source>
        <dbReference type="SAM" id="MobiDB-lite"/>
    </source>
</evidence>